<keyword evidence="3" id="KW-1185">Reference proteome</keyword>
<evidence type="ECO:0000313" key="3">
    <source>
        <dbReference type="Proteomes" id="UP001589890"/>
    </source>
</evidence>
<organism evidence="2 3">
    <name type="scientific">Kribbella deserti</name>
    <dbReference type="NCBI Taxonomy" id="1926257"/>
    <lineage>
        <taxon>Bacteria</taxon>
        <taxon>Bacillati</taxon>
        <taxon>Actinomycetota</taxon>
        <taxon>Actinomycetes</taxon>
        <taxon>Propionibacteriales</taxon>
        <taxon>Kribbellaceae</taxon>
        <taxon>Kribbella</taxon>
    </lineage>
</organism>
<comment type="caution">
    <text evidence="2">The sequence shown here is derived from an EMBL/GenBank/DDBJ whole genome shotgun (WGS) entry which is preliminary data.</text>
</comment>
<evidence type="ECO:0000313" key="2">
    <source>
        <dbReference type="EMBL" id="MFC0626718.1"/>
    </source>
</evidence>
<feature type="region of interest" description="Disordered" evidence="1">
    <location>
        <begin position="11"/>
        <end position="82"/>
    </location>
</feature>
<feature type="compositionally biased region" description="Polar residues" evidence="1">
    <location>
        <begin position="37"/>
        <end position="46"/>
    </location>
</feature>
<dbReference type="Proteomes" id="UP001589890">
    <property type="component" value="Unassembled WGS sequence"/>
</dbReference>
<proteinExistence type="predicted"/>
<evidence type="ECO:0000256" key="1">
    <source>
        <dbReference type="SAM" id="MobiDB-lite"/>
    </source>
</evidence>
<accession>A0ABV6QR93</accession>
<protein>
    <submittedName>
        <fullName evidence="2">Uncharacterized protein</fullName>
    </submittedName>
</protein>
<reference evidence="2 3" key="1">
    <citation type="submission" date="2024-09" db="EMBL/GenBank/DDBJ databases">
        <authorList>
            <person name="Sun Q."/>
            <person name="Mori K."/>
        </authorList>
    </citation>
    <scope>NUCLEOTIDE SEQUENCE [LARGE SCALE GENOMIC DNA]</scope>
    <source>
        <strain evidence="2 3">CGMCC 1.15906</strain>
    </source>
</reference>
<dbReference type="EMBL" id="JBHLTC010000028">
    <property type="protein sequence ID" value="MFC0626718.1"/>
    <property type="molecule type" value="Genomic_DNA"/>
</dbReference>
<gene>
    <name evidence="2" type="ORF">ACFFGN_21740</name>
</gene>
<feature type="compositionally biased region" description="Basic and acidic residues" evidence="1">
    <location>
        <begin position="67"/>
        <end position="82"/>
    </location>
</feature>
<dbReference type="RefSeq" id="WP_380050647.1">
    <property type="nucleotide sequence ID" value="NZ_JBHLTC010000028.1"/>
</dbReference>
<name>A0ABV6QR93_9ACTN</name>
<sequence>MSLWARIREKLGGGASDGQVAESRDVGGVPQEGVSDLHSTTGTTPNEKFVGRVAGTDTGYEGLTGAEARDAAGEDEDTKKSP</sequence>